<dbReference type="EMBL" id="KK852538">
    <property type="protein sequence ID" value="KDR21815.1"/>
    <property type="molecule type" value="Genomic_DNA"/>
</dbReference>
<name>A0A067RMI5_ZOONE</name>
<dbReference type="Proteomes" id="UP000027135">
    <property type="component" value="Unassembled WGS sequence"/>
</dbReference>
<protein>
    <submittedName>
        <fullName evidence="4">Longitudinals lacking protein, isoforms A/B/D/L</fullName>
    </submittedName>
</protein>
<reference evidence="4 5" key="1">
    <citation type="journal article" date="2014" name="Nat. Commun.">
        <title>Molecular traces of alternative social organization in a termite genome.</title>
        <authorList>
            <person name="Terrapon N."/>
            <person name="Li C."/>
            <person name="Robertson H.M."/>
            <person name="Ji L."/>
            <person name="Meng X."/>
            <person name="Booth W."/>
            <person name="Chen Z."/>
            <person name="Childers C.P."/>
            <person name="Glastad K.M."/>
            <person name="Gokhale K."/>
            <person name="Gowin J."/>
            <person name="Gronenberg W."/>
            <person name="Hermansen R.A."/>
            <person name="Hu H."/>
            <person name="Hunt B.G."/>
            <person name="Huylmans A.K."/>
            <person name="Khalil S.M."/>
            <person name="Mitchell R.D."/>
            <person name="Munoz-Torres M.C."/>
            <person name="Mustard J.A."/>
            <person name="Pan H."/>
            <person name="Reese J.T."/>
            <person name="Scharf M.E."/>
            <person name="Sun F."/>
            <person name="Vogel H."/>
            <person name="Xiao J."/>
            <person name="Yang W."/>
            <person name="Yang Z."/>
            <person name="Yang Z."/>
            <person name="Zhou J."/>
            <person name="Zhu J."/>
            <person name="Brent C.S."/>
            <person name="Elsik C.G."/>
            <person name="Goodisman M.A."/>
            <person name="Liberles D.A."/>
            <person name="Roe R.M."/>
            <person name="Vargo E.L."/>
            <person name="Vilcinskas A."/>
            <person name="Wang J."/>
            <person name="Bornberg-Bauer E."/>
            <person name="Korb J."/>
            <person name="Zhang G."/>
            <person name="Liebig J."/>
        </authorList>
    </citation>
    <scope>NUCLEOTIDE SEQUENCE [LARGE SCALE GENOMIC DNA]</scope>
    <source>
        <tissue evidence="4">Whole organism</tissue>
    </source>
</reference>
<dbReference type="AlphaFoldDB" id="A0A067RMI5"/>
<evidence type="ECO:0000313" key="5">
    <source>
        <dbReference type="Proteomes" id="UP000027135"/>
    </source>
</evidence>
<keyword evidence="1" id="KW-0479">Metal-binding</keyword>
<dbReference type="GO" id="GO:0008270">
    <property type="term" value="F:zinc ion binding"/>
    <property type="evidence" value="ECO:0007669"/>
    <property type="project" value="UniProtKB-KW"/>
</dbReference>
<dbReference type="eggNOG" id="ENOG502SAZJ">
    <property type="taxonomic scope" value="Eukaryota"/>
</dbReference>
<feature type="region of interest" description="Disordered" evidence="2">
    <location>
        <begin position="91"/>
        <end position="112"/>
    </location>
</feature>
<accession>A0A067RMI5</accession>
<dbReference type="OMA" id="MIMKKES"/>
<dbReference type="PROSITE" id="PS50157">
    <property type="entry name" value="ZINC_FINGER_C2H2_2"/>
    <property type="match status" value="1"/>
</dbReference>
<gene>
    <name evidence="4" type="ORF">L798_02617</name>
</gene>
<feature type="domain" description="C2H2-type" evidence="3">
    <location>
        <begin position="39"/>
        <end position="66"/>
    </location>
</feature>
<keyword evidence="1" id="KW-0863">Zinc-finger</keyword>
<keyword evidence="5" id="KW-1185">Reference proteome</keyword>
<evidence type="ECO:0000259" key="3">
    <source>
        <dbReference type="PROSITE" id="PS50157"/>
    </source>
</evidence>
<dbReference type="PROSITE" id="PS00028">
    <property type="entry name" value="ZINC_FINGER_C2H2_1"/>
    <property type="match status" value="1"/>
</dbReference>
<evidence type="ECO:0000313" key="4">
    <source>
        <dbReference type="EMBL" id="KDR21815.1"/>
    </source>
</evidence>
<sequence>MAHGEVFANMDPSDFMIMKKESKSPSKKRSTATRARGVFPCERCGRSYVRKDSLQRHLQWECGKEPTFQCPFCPQRCKRKAHQIRHIRRQHSNMIDMVDPKCDPKAMESVND</sequence>
<evidence type="ECO:0000256" key="1">
    <source>
        <dbReference type="PROSITE-ProRule" id="PRU00042"/>
    </source>
</evidence>
<dbReference type="SMART" id="SM00355">
    <property type="entry name" value="ZnF_C2H2"/>
    <property type="match status" value="2"/>
</dbReference>
<keyword evidence="1" id="KW-0862">Zinc</keyword>
<proteinExistence type="predicted"/>
<organism evidence="4 5">
    <name type="scientific">Zootermopsis nevadensis</name>
    <name type="common">Dampwood termite</name>
    <dbReference type="NCBI Taxonomy" id="136037"/>
    <lineage>
        <taxon>Eukaryota</taxon>
        <taxon>Metazoa</taxon>
        <taxon>Ecdysozoa</taxon>
        <taxon>Arthropoda</taxon>
        <taxon>Hexapoda</taxon>
        <taxon>Insecta</taxon>
        <taxon>Pterygota</taxon>
        <taxon>Neoptera</taxon>
        <taxon>Polyneoptera</taxon>
        <taxon>Dictyoptera</taxon>
        <taxon>Blattodea</taxon>
        <taxon>Blattoidea</taxon>
        <taxon>Termitoidae</taxon>
        <taxon>Termopsidae</taxon>
        <taxon>Zootermopsis</taxon>
    </lineage>
</organism>
<dbReference type="SUPFAM" id="SSF57667">
    <property type="entry name" value="beta-beta-alpha zinc fingers"/>
    <property type="match status" value="1"/>
</dbReference>
<evidence type="ECO:0000256" key="2">
    <source>
        <dbReference type="SAM" id="MobiDB-lite"/>
    </source>
</evidence>
<dbReference type="Gene3D" id="3.30.160.60">
    <property type="entry name" value="Classic Zinc Finger"/>
    <property type="match status" value="1"/>
</dbReference>
<dbReference type="InterPro" id="IPR036236">
    <property type="entry name" value="Znf_C2H2_sf"/>
</dbReference>
<dbReference type="InParanoid" id="A0A067RMI5"/>
<dbReference type="Pfam" id="PF00096">
    <property type="entry name" value="zf-C2H2"/>
    <property type="match status" value="2"/>
</dbReference>
<dbReference type="InterPro" id="IPR013087">
    <property type="entry name" value="Znf_C2H2_type"/>
</dbReference>